<accession>M7BPU9</accession>
<gene>
    <name evidence="3" type="ORF">UY3_05018</name>
</gene>
<dbReference type="AlphaFoldDB" id="M7BPU9"/>
<dbReference type="eggNOG" id="ENOG502RZVF">
    <property type="taxonomic scope" value="Eukaryota"/>
</dbReference>
<dbReference type="GO" id="GO:0005737">
    <property type="term" value="C:cytoplasm"/>
    <property type="evidence" value="ECO:0007669"/>
    <property type="project" value="TreeGrafter"/>
</dbReference>
<dbReference type="PANTHER" id="PTHR23330:SF9">
    <property type="entry name" value="PROLINE-RICH PROTEIN 11"/>
    <property type="match status" value="1"/>
</dbReference>
<feature type="compositionally biased region" description="Pro residues" evidence="2">
    <location>
        <begin position="235"/>
        <end position="255"/>
    </location>
</feature>
<keyword evidence="1" id="KW-0175">Coiled coil</keyword>
<dbReference type="GO" id="GO:0005634">
    <property type="term" value="C:nucleus"/>
    <property type="evidence" value="ECO:0007669"/>
    <property type="project" value="TreeGrafter"/>
</dbReference>
<feature type="region of interest" description="Disordered" evidence="2">
    <location>
        <begin position="228"/>
        <end position="255"/>
    </location>
</feature>
<reference evidence="4" key="1">
    <citation type="journal article" date="2013" name="Nat. Genet.">
        <title>The draft genomes of soft-shell turtle and green sea turtle yield insights into the development and evolution of the turtle-specific body plan.</title>
        <authorList>
            <person name="Wang Z."/>
            <person name="Pascual-Anaya J."/>
            <person name="Zadissa A."/>
            <person name="Li W."/>
            <person name="Niimura Y."/>
            <person name="Huang Z."/>
            <person name="Li C."/>
            <person name="White S."/>
            <person name="Xiong Z."/>
            <person name="Fang D."/>
            <person name="Wang B."/>
            <person name="Ming Y."/>
            <person name="Chen Y."/>
            <person name="Zheng Y."/>
            <person name="Kuraku S."/>
            <person name="Pignatelli M."/>
            <person name="Herrero J."/>
            <person name="Beal K."/>
            <person name="Nozawa M."/>
            <person name="Li Q."/>
            <person name="Wang J."/>
            <person name="Zhang H."/>
            <person name="Yu L."/>
            <person name="Shigenobu S."/>
            <person name="Wang J."/>
            <person name="Liu J."/>
            <person name="Flicek P."/>
            <person name="Searle S."/>
            <person name="Wang J."/>
            <person name="Kuratani S."/>
            <person name="Yin Y."/>
            <person name="Aken B."/>
            <person name="Zhang G."/>
            <person name="Irie N."/>
        </authorList>
    </citation>
    <scope>NUCLEOTIDE SEQUENCE [LARGE SCALE GENOMIC DNA]</scope>
</reference>
<evidence type="ECO:0000313" key="3">
    <source>
        <dbReference type="EMBL" id="EMP37735.1"/>
    </source>
</evidence>
<organism evidence="3 4">
    <name type="scientific">Chelonia mydas</name>
    <name type="common">Green sea-turtle</name>
    <name type="synonym">Chelonia agassizi</name>
    <dbReference type="NCBI Taxonomy" id="8469"/>
    <lineage>
        <taxon>Eukaryota</taxon>
        <taxon>Metazoa</taxon>
        <taxon>Chordata</taxon>
        <taxon>Craniata</taxon>
        <taxon>Vertebrata</taxon>
        <taxon>Euteleostomi</taxon>
        <taxon>Archelosauria</taxon>
        <taxon>Testudinata</taxon>
        <taxon>Testudines</taxon>
        <taxon>Cryptodira</taxon>
        <taxon>Durocryptodira</taxon>
        <taxon>Americhelydia</taxon>
        <taxon>Chelonioidea</taxon>
        <taxon>Cheloniidae</taxon>
        <taxon>Chelonia</taxon>
    </lineage>
</organism>
<dbReference type="EMBL" id="KB521250">
    <property type="protein sequence ID" value="EMP37735.1"/>
    <property type="molecule type" value="Genomic_DNA"/>
</dbReference>
<dbReference type="Proteomes" id="UP000031443">
    <property type="component" value="Unassembled WGS sequence"/>
</dbReference>
<evidence type="ECO:0000313" key="4">
    <source>
        <dbReference type="Proteomes" id="UP000031443"/>
    </source>
</evidence>
<proteinExistence type="predicted"/>
<evidence type="ECO:0000256" key="2">
    <source>
        <dbReference type="SAM" id="MobiDB-lite"/>
    </source>
</evidence>
<feature type="region of interest" description="Disordered" evidence="2">
    <location>
        <begin position="392"/>
        <end position="412"/>
    </location>
</feature>
<evidence type="ECO:0000256" key="1">
    <source>
        <dbReference type="SAM" id="Coils"/>
    </source>
</evidence>
<feature type="coiled-coil region" evidence="1">
    <location>
        <begin position="158"/>
        <end position="185"/>
    </location>
</feature>
<sequence>MVRYKGCRQLPPTLSSFVLPVTVLELLLLRRALFRSLFLQTLKTCNISDLTALELGSLEIMAKYKQRRRKLRARAKLLMNKKGDVSKLQCLNPLPQRLLDGLPPNPPHSQSSTFWPLALPSVKDAVRPLAMTASSLYWWCQNSVAQSFEVIKDTIFPSRLYLRQLNMLKQQVEKLEIEFSRLQGVIQMSGTVVSSSENSPCQRCNKPLLAVPVCAQIGLADPVSLPSAGVLQPASAPPPPPPPPPLPPRPPPPAPILLKRGNSTKALQATSVKDGPIQITLKDLLNVKLKNTQNYTKTNQAGSPMKKHRALITVSDLQSINLRPKSKLLQAPSTNLLITPSKNQIDLRKHLKKVNIQRSPGGTPLTNKENMETGTGLTPIMTQALRRKFQMAHPKTPSPVRLHTASSFEEQN</sequence>
<protein>
    <submittedName>
        <fullName evidence="3">Proline-rich protein 11</fullName>
    </submittedName>
</protein>
<name>M7BPU9_CHEMY</name>
<keyword evidence="4" id="KW-1185">Reference proteome</keyword>
<dbReference type="PANTHER" id="PTHR23330">
    <property type="entry name" value="P300 TRANSCRIPTIONAL COFACTOR JMY-RELATED"/>
    <property type="match status" value="1"/>
</dbReference>